<dbReference type="SUPFAM" id="SSF50939">
    <property type="entry name" value="Sialidases"/>
    <property type="match status" value="1"/>
</dbReference>
<dbReference type="EMBL" id="FONW01000004">
    <property type="protein sequence ID" value="SFF32109.1"/>
    <property type="molecule type" value="Genomic_DNA"/>
</dbReference>
<keyword evidence="1" id="KW-0732">Signal</keyword>
<dbReference type="RefSeq" id="WP_093919886.1">
    <property type="nucleotide sequence ID" value="NZ_FONW01000004.1"/>
</dbReference>
<dbReference type="InterPro" id="IPR011040">
    <property type="entry name" value="Sialidase"/>
</dbReference>
<dbReference type="STRING" id="655355.SAMN05216283_104214"/>
<dbReference type="CDD" id="cd15482">
    <property type="entry name" value="Sialidase_non-viral"/>
    <property type="match status" value="1"/>
</dbReference>
<keyword evidence="4" id="KW-1185">Reference proteome</keyword>
<dbReference type="PANTHER" id="PTHR43752">
    <property type="entry name" value="BNR/ASP-BOX REPEAT FAMILY PROTEIN"/>
    <property type="match status" value="1"/>
</dbReference>
<feature type="domain" description="Sialidase" evidence="2">
    <location>
        <begin position="53"/>
        <end position="137"/>
    </location>
</feature>
<feature type="domain" description="Sialidase" evidence="2">
    <location>
        <begin position="205"/>
        <end position="374"/>
    </location>
</feature>
<dbReference type="InterPro" id="IPR036278">
    <property type="entry name" value="Sialidase_sf"/>
</dbReference>
<dbReference type="AlphaFoldDB" id="A0A1I2HQK7"/>
<evidence type="ECO:0000259" key="2">
    <source>
        <dbReference type="Pfam" id="PF13088"/>
    </source>
</evidence>
<dbReference type="Pfam" id="PF13088">
    <property type="entry name" value="BNR_2"/>
    <property type="match status" value="2"/>
</dbReference>
<sequence length="398" mass="44636">MIKQAIIFFLLLMAGVASLQAQDSYEAVISEELIFLEQSEHVHSSSLVALPNGDLLICWFQGSGERKSDDVRIMGARLEQGKKQWSMPFLMADTPDIPDCNPVLFLNGQNKLFLVWIAVNGNRWEGSILRTRTSANYDKPGAPVWEWQDNILLKPGEEFVEEIAAQFEQMPELHHGWAGYAPLYDEQIKKASHDPVLRSIGWMSRIKPLILPSGRMVLPLYSDGFNLSICALSDDDGETWQPSKPIVGRGPIQPALALCTNGDLVAYMRDSGDAPARVHRSVSKDNGYSWSYTQKLDIPNTASVELLNLQDGRWAFVGNDVSDGRYQVVLMLSDDEGQSWKWKTYLEKDKPHSKSSGSYSYPSLIQTPDGRLHISYSSRTGDHGKSIKHLVVDPDKIR</sequence>
<evidence type="ECO:0000313" key="3">
    <source>
        <dbReference type="EMBL" id="SFF32109.1"/>
    </source>
</evidence>
<evidence type="ECO:0000313" key="4">
    <source>
        <dbReference type="Proteomes" id="UP000198964"/>
    </source>
</evidence>
<protein>
    <submittedName>
        <fullName evidence="3">Predicted neuraminidase (Sialidase)</fullName>
    </submittedName>
</protein>
<dbReference type="Gene3D" id="2.120.10.10">
    <property type="match status" value="1"/>
</dbReference>
<name>A0A1I2HQK7_9BACT</name>
<proteinExistence type="predicted"/>
<accession>A0A1I2HQK7</accession>
<feature type="chain" id="PRO_5011687146" evidence="1">
    <location>
        <begin position="22"/>
        <end position="398"/>
    </location>
</feature>
<gene>
    <name evidence="3" type="ORF">SAMN05216283_104214</name>
</gene>
<feature type="signal peptide" evidence="1">
    <location>
        <begin position="1"/>
        <end position="21"/>
    </location>
</feature>
<dbReference type="Proteomes" id="UP000198964">
    <property type="component" value="Unassembled WGS sequence"/>
</dbReference>
<reference evidence="3 4" key="1">
    <citation type="submission" date="2016-10" db="EMBL/GenBank/DDBJ databases">
        <authorList>
            <person name="de Groot N.N."/>
        </authorList>
    </citation>
    <scope>NUCLEOTIDE SEQUENCE [LARGE SCALE GENOMIC DNA]</scope>
    <source>
        <strain evidence="3 4">CGMCC 1.9156</strain>
    </source>
</reference>
<dbReference type="PANTHER" id="PTHR43752:SF2">
    <property type="entry name" value="BNR_ASP-BOX REPEAT FAMILY PROTEIN"/>
    <property type="match status" value="1"/>
</dbReference>
<evidence type="ECO:0000256" key="1">
    <source>
        <dbReference type="SAM" id="SignalP"/>
    </source>
</evidence>
<organism evidence="3 4">
    <name type="scientific">Sunxiuqinia elliptica</name>
    <dbReference type="NCBI Taxonomy" id="655355"/>
    <lineage>
        <taxon>Bacteria</taxon>
        <taxon>Pseudomonadati</taxon>
        <taxon>Bacteroidota</taxon>
        <taxon>Bacteroidia</taxon>
        <taxon>Marinilabiliales</taxon>
        <taxon>Prolixibacteraceae</taxon>
        <taxon>Sunxiuqinia</taxon>
    </lineage>
</organism>